<dbReference type="SUPFAM" id="SSF55711">
    <property type="entry name" value="Subdomain of clathrin and coatomer appendage domain"/>
    <property type="match status" value="1"/>
</dbReference>
<dbReference type="InterPro" id="IPR012295">
    <property type="entry name" value="TBP_dom_sf"/>
</dbReference>
<keyword evidence="4" id="KW-0472">Membrane</keyword>
<evidence type="ECO:0000256" key="5">
    <source>
        <dbReference type="PROSITE-ProRule" id="PRU00176"/>
    </source>
</evidence>
<feature type="compositionally biased region" description="Polar residues" evidence="6">
    <location>
        <begin position="446"/>
        <end position="461"/>
    </location>
</feature>
<dbReference type="EMBL" id="QGNW01001383">
    <property type="protein sequence ID" value="RVW43244.1"/>
    <property type="molecule type" value="Genomic_DNA"/>
</dbReference>
<dbReference type="InterPro" id="IPR035979">
    <property type="entry name" value="RBD_domain_sf"/>
</dbReference>
<name>A0A438E6I9_VITVI</name>
<dbReference type="GO" id="GO:0003723">
    <property type="term" value="F:RNA binding"/>
    <property type="evidence" value="ECO:0007669"/>
    <property type="project" value="UniProtKB-UniRule"/>
</dbReference>
<feature type="region of interest" description="Disordered" evidence="6">
    <location>
        <begin position="109"/>
        <end position="165"/>
    </location>
</feature>
<comment type="caution">
    <text evidence="8">The sequence shown here is derived from an EMBL/GenBank/DDBJ whole genome shotgun (WGS) entry which is preliminary data.</text>
</comment>
<feature type="compositionally biased region" description="Basic residues" evidence="6">
    <location>
        <begin position="501"/>
        <end position="522"/>
    </location>
</feature>
<sequence length="727" mass="79075">MKLVVLNNATVETDNPDLRDRAYIYWRLLSTDPEWGAVVCQTTFPLVSSYMGHSQHTSSSTAEAAKDVVLAEKPVISDDSNQLDPSLLDELLANIATLSSVYHKPPDSFVTRVKTTPQRSEEDDYPDGSEAGYSESSAHAPDSGASPPTSSSSVPYASPKHPATTQPVEPAALLCPFYYQHQLVKIPLDGFMIQFNKNSFGLAPAGPLQVVILHGLESVLVQAVLNLSPLTQVAVKNNQQPVWYFSDKISLLVFFSEDGKMERASFLESGRHPRPVSCVKVFFIAKRKHANQEVLYLSAQVPGGITFLIELTMVAGAPGVKCAIKTPSPEMAPLFFEAIETLLRGFIDLEMGQKQTKATGEGIDFVNMCINLAQSNRLVEDIKLVSMEVLIKVHGDIYTSLVSGNKAQNSSVRGHIMDRDFDSPITKHNPIYQNCPRGVDPYAFNSPDSPTPSSKYKASPSQLPPHPNLCSRVSLFDSNPEMPYSREGRSVSPANSGSPIRGRRSRSRSRSRSLSRSRRSRSRSRDSVDAVNPGNNLYVTGLSTRVNASDLEKYFNSEGKVVECHLVTDPRTRESRGFGFVTMETVEDADRCIKYLNRSVLEGRLITVEKVQASVTGQNEGVGGPQPQKASAGLLLKSFDSPFVIKTGMDEVAAEGLGATPLAAGKIETLMQETGVEDLAPHMAEGPMTTPTPIGGAGSVHCQGQAGTTLESIKIRPQVLFSLICPF</sequence>
<feature type="domain" description="RRM" evidence="7">
    <location>
        <begin position="535"/>
        <end position="613"/>
    </location>
</feature>
<dbReference type="PANTHER" id="PTHR48034">
    <property type="entry name" value="TRANSFORMER-2 SEX-DETERMINING PROTEIN-RELATED"/>
    <property type="match status" value="1"/>
</dbReference>
<gene>
    <name evidence="8" type="primary">BETAC-AD_2</name>
    <name evidence="8" type="ORF">CK203_096022</name>
</gene>
<dbReference type="InterPro" id="IPR015151">
    <property type="entry name" value="B-adaptin_app_sub_C"/>
</dbReference>
<evidence type="ECO:0000256" key="3">
    <source>
        <dbReference type="ARBA" id="ARBA00022927"/>
    </source>
</evidence>
<dbReference type="InterPro" id="IPR013037">
    <property type="entry name" value="Clathrin_b-adaptin_app_Ig-like"/>
</dbReference>
<evidence type="ECO:0000256" key="6">
    <source>
        <dbReference type="SAM" id="MobiDB-lite"/>
    </source>
</evidence>
<evidence type="ECO:0000256" key="2">
    <source>
        <dbReference type="ARBA" id="ARBA00022448"/>
    </source>
</evidence>
<feature type="region of interest" description="Disordered" evidence="6">
    <location>
        <begin position="425"/>
        <end position="538"/>
    </location>
</feature>
<dbReference type="Pfam" id="PF09066">
    <property type="entry name" value="B2-adapt-app_C"/>
    <property type="match status" value="1"/>
</dbReference>
<dbReference type="InterPro" id="IPR050441">
    <property type="entry name" value="RBM"/>
</dbReference>
<evidence type="ECO:0000256" key="1">
    <source>
        <dbReference type="ARBA" id="ARBA00004308"/>
    </source>
</evidence>
<dbReference type="AlphaFoldDB" id="A0A438E6I9"/>
<keyword evidence="2" id="KW-0813">Transport</keyword>
<protein>
    <submittedName>
        <fullName evidence="8">Beta-adaptin-like protein C</fullName>
    </submittedName>
</protein>
<evidence type="ECO:0000313" key="8">
    <source>
        <dbReference type="EMBL" id="RVW43244.1"/>
    </source>
</evidence>
<dbReference type="Gene3D" id="2.60.40.1150">
    <property type="match status" value="1"/>
</dbReference>
<dbReference type="InterPro" id="IPR009028">
    <property type="entry name" value="Coatomer/calthrin_app_sub_C"/>
</dbReference>
<dbReference type="InterPro" id="IPR013041">
    <property type="entry name" value="Clathrin_app_Ig-like_sf"/>
</dbReference>
<dbReference type="InterPro" id="IPR011989">
    <property type="entry name" value="ARM-like"/>
</dbReference>
<dbReference type="Proteomes" id="UP000288805">
    <property type="component" value="Unassembled WGS sequence"/>
</dbReference>
<dbReference type="InterPro" id="IPR012677">
    <property type="entry name" value="Nucleotide-bd_a/b_plait_sf"/>
</dbReference>
<dbReference type="SMART" id="SM01020">
    <property type="entry name" value="B2-adapt-app_C"/>
    <property type="match status" value="1"/>
</dbReference>
<dbReference type="SMART" id="SM00360">
    <property type="entry name" value="RRM"/>
    <property type="match status" value="1"/>
</dbReference>
<feature type="compositionally biased region" description="Low complexity" evidence="6">
    <location>
        <begin position="140"/>
        <end position="159"/>
    </location>
</feature>
<dbReference type="GO" id="GO:0006886">
    <property type="term" value="P:intracellular protein transport"/>
    <property type="evidence" value="ECO:0007669"/>
    <property type="project" value="InterPro"/>
</dbReference>
<dbReference type="SUPFAM" id="SSF49348">
    <property type="entry name" value="Clathrin adaptor appendage domain"/>
    <property type="match status" value="1"/>
</dbReference>
<dbReference type="GO" id="GO:0016192">
    <property type="term" value="P:vesicle-mediated transport"/>
    <property type="evidence" value="ECO:0007669"/>
    <property type="project" value="InterPro"/>
</dbReference>
<reference evidence="8 9" key="1">
    <citation type="journal article" date="2018" name="PLoS Genet.">
        <title>Population sequencing reveals clonal diversity and ancestral inbreeding in the grapevine cultivar Chardonnay.</title>
        <authorList>
            <person name="Roach M.J."/>
            <person name="Johnson D.L."/>
            <person name="Bohlmann J."/>
            <person name="van Vuuren H.J."/>
            <person name="Jones S.J."/>
            <person name="Pretorius I.S."/>
            <person name="Schmidt S.A."/>
            <person name="Borneman A.R."/>
        </authorList>
    </citation>
    <scope>NUCLEOTIDE SEQUENCE [LARGE SCALE GENOMIC DNA]</scope>
    <source>
        <strain evidence="9">cv. Chardonnay</strain>
        <tissue evidence="8">Leaf</tissue>
    </source>
</reference>
<evidence type="ECO:0000256" key="4">
    <source>
        <dbReference type="ARBA" id="ARBA00023136"/>
    </source>
</evidence>
<dbReference type="CDD" id="cd12417">
    <property type="entry name" value="RRM_SAFB_like"/>
    <property type="match status" value="1"/>
</dbReference>
<organism evidence="8 9">
    <name type="scientific">Vitis vinifera</name>
    <name type="common">Grape</name>
    <dbReference type="NCBI Taxonomy" id="29760"/>
    <lineage>
        <taxon>Eukaryota</taxon>
        <taxon>Viridiplantae</taxon>
        <taxon>Streptophyta</taxon>
        <taxon>Embryophyta</taxon>
        <taxon>Tracheophyta</taxon>
        <taxon>Spermatophyta</taxon>
        <taxon>Magnoliopsida</taxon>
        <taxon>eudicotyledons</taxon>
        <taxon>Gunneridae</taxon>
        <taxon>Pentapetalae</taxon>
        <taxon>rosids</taxon>
        <taxon>Vitales</taxon>
        <taxon>Vitaceae</taxon>
        <taxon>Viteae</taxon>
        <taxon>Vitis</taxon>
    </lineage>
</organism>
<comment type="subcellular location">
    <subcellularLocation>
        <location evidence="1">Endomembrane system</location>
    </subcellularLocation>
</comment>
<keyword evidence="5" id="KW-0694">RNA-binding</keyword>
<proteinExistence type="predicted"/>
<dbReference type="SUPFAM" id="SSF48371">
    <property type="entry name" value="ARM repeat"/>
    <property type="match status" value="1"/>
</dbReference>
<dbReference type="Gene3D" id="1.25.10.10">
    <property type="entry name" value="Leucine-rich Repeat Variant"/>
    <property type="match status" value="1"/>
</dbReference>
<evidence type="ECO:0000313" key="9">
    <source>
        <dbReference type="Proteomes" id="UP000288805"/>
    </source>
</evidence>
<dbReference type="InterPro" id="IPR000504">
    <property type="entry name" value="RRM_dom"/>
</dbReference>
<dbReference type="InterPro" id="IPR016024">
    <property type="entry name" value="ARM-type_fold"/>
</dbReference>
<accession>A0A438E6I9</accession>
<keyword evidence="3" id="KW-0653">Protein transport</keyword>
<dbReference type="Gene3D" id="3.30.310.10">
    <property type="entry name" value="TATA-Binding Protein"/>
    <property type="match status" value="1"/>
</dbReference>
<dbReference type="Pfam" id="PF00076">
    <property type="entry name" value="RRM_1"/>
    <property type="match status" value="1"/>
</dbReference>
<dbReference type="Gene3D" id="3.30.70.330">
    <property type="match status" value="1"/>
</dbReference>
<dbReference type="GO" id="GO:0012505">
    <property type="term" value="C:endomembrane system"/>
    <property type="evidence" value="ECO:0007669"/>
    <property type="project" value="UniProtKB-SubCell"/>
</dbReference>
<dbReference type="GO" id="GO:0030131">
    <property type="term" value="C:clathrin adaptor complex"/>
    <property type="evidence" value="ECO:0007669"/>
    <property type="project" value="InterPro"/>
</dbReference>
<evidence type="ECO:0000259" key="7">
    <source>
        <dbReference type="PROSITE" id="PS50102"/>
    </source>
</evidence>
<dbReference type="SUPFAM" id="SSF54928">
    <property type="entry name" value="RNA-binding domain, RBD"/>
    <property type="match status" value="1"/>
</dbReference>
<dbReference type="PROSITE" id="PS50102">
    <property type="entry name" value="RRM"/>
    <property type="match status" value="1"/>
</dbReference>